<evidence type="ECO:0000313" key="1">
    <source>
        <dbReference type="EMBL" id="EWT07539.1"/>
    </source>
</evidence>
<dbReference type="Proteomes" id="UP000019494">
    <property type="component" value="Unassembled WGS sequence"/>
</dbReference>
<sequence length="439" mass="49260">MPVPARPLHVLYVAWGFPPGRTGGVYRALATANAFASAGFDVTVLTADRDTFVRHTGVDESLEELIHPRAEVVRVPFSWPYPVEDRTEWSMARRLAPRLWWHARVLLDQVPFPEPVYGPWRRQLEGSALDVHARRPVDLVVATANPHVDFTAARVLHRRHAVPYVLDYRDAWLLDVFTGEQVHADRSRQARAEAEFVKHAHEVWFVNEPIRAWHAARYPEAAARMHVVANGFDPELAPIPRIDNSSTEPLRFGYVGTVSRKVPLERFAEAWSLARQQSAALRDATAEFWGYLGFHSLSDPGIERVFSRHTQDGVTYMGPLRRADVRATYERFDALLLILGSGRYVTSGKVYEYLASGLPIVSVHAPDNAASDVMRGYPLWFPTNTLEAEAVAQALQAAGRAALESKADVRRAAARFGRSFERGHQLSPRIEALAASLRV</sequence>
<dbReference type="AlphaFoldDB" id="W9GUL0"/>
<comment type="caution">
    <text evidence="1">The sequence shown here is derived from an EMBL/GenBank/DDBJ whole genome shotgun (WGS) entry which is preliminary data.</text>
</comment>
<keyword evidence="1" id="KW-0808">Transferase</keyword>
<name>W9GUL0_9MICO</name>
<accession>W9GUL0</accession>
<dbReference type="OrthoDB" id="9794575at2"/>
<dbReference type="PATRIC" id="fig|584657.3.peg.471"/>
<dbReference type="Gene3D" id="3.40.50.2000">
    <property type="entry name" value="Glycogen Phosphorylase B"/>
    <property type="match status" value="2"/>
</dbReference>
<protein>
    <submittedName>
        <fullName evidence="1">Glycosyl transferase</fullName>
    </submittedName>
</protein>
<dbReference type="EMBL" id="AWQS01000009">
    <property type="protein sequence ID" value="EWT07539.1"/>
    <property type="molecule type" value="Genomic_DNA"/>
</dbReference>
<dbReference type="Pfam" id="PF13692">
    <property type="entry name" value="Glyco_trans_1_4"/>
    <property type="match status" value="1"/>
</dbReference>
<proteinExistence type="predicted"/>
<organism evidence="1 2">
    <name type="scientific">Intrasporangium chromatireducens Q5-1</name>
    <dbReference type="NCBI Taxonomy" id="584657"/>
    <lineage>
        <taxon>Bacteria</taxon>
        <taxon>Bacillati</taxon>
        <taxon>Actinomycetota</taxon>
        <taxon>Actinomycetes</taxon>
        <taxon>Micrococcales</taxon>
        <taxon>Intrasporangiaceae</taxon>
        <taxon>Intrasporangium</taxon>
    </lineage>
</organism>
<dbReference type="SUPFAM" id="SSF53756">
    <property type="entry name" value="UDP-Glycosyltransferase/glycogen phosphorylase"/>
    <property type="match status" value="1"/>
</dbReference>
<keyword evidence="2" id="KW-1185">Reference proteome</keyword>
<evidence type="ECO:0000313" key="2">
    <source>
        <dbReference type="Proteomes" id="UP000019494"/>
    </source>
</evidence>
<reference evidence="2" key="1">
    <citation type="submission" date="2013-08" db="EMBL/GenBank/DDBJ databases">
        <title>Intrasporangium oryzae NRRL B-24470.</title>
        <authorList>
            <person name="Liu H."/>
            <person name="Wang G."/>
        </authorList>
    </citation>
    <scope>NUCLEOTIDE SEQUENCE [LARGE SCALE GENOMIC DNA]</scope>
    <source>
        <strain evidence="2">Q5-1</strain>
    </source>
</reference>
<gene>
    <name evidence="1" type="ORF">N864_06450</name>
</gene>
<dbReference type="GO" id="GO:0016740">
    <property type="term" value="F:transferase activity"/>
    <property type="evidence" value="ECO:0007669"/>
    <property type="project" value="UniProtKB-KW"/>
</dbReference>